<dbReference type="PANTHER" id="PTHR34846">
    <property type="entry name" value="4-CARBOXYMUCONOLACTONE DECARBOXYLASE FAMILY PROTEIN (AFU_ORTHOLOGUE AFUA_6G11590)"/>
    <property type="match status" value="1"/>
</dbReference>
<evidence type="ECO:0008006" key="4">
    <source>
        <dbReference type="Google" id="ProtNLM"/>
    </source>
</evidence>
<dbReference type="RefSeq" id="WP_220144515.1">
    <property type="nucleotide sequence ID" value="NZ_JAHXZI010000007.1"/>
</dbReference>
<organism evidence="2 3">
    <name type="scientific">Actinoplanes hulinensis</name>
    <dbReference type="NCBI Taxonomy" id="1144547"/>
    <lineage>
        <taxon>Bacteria</taxon>
        <taxon>Bacillati</taxon>
        <taxon>Actinomycetota</taxon>
        <taxon>Actinomycetes</taxon>
        <taxon>Micromonosporales</taxon>
        <taxon>Micromonosporaceae</taxon>
        <taxon>Actinoplanes</taxon>
    </lineage>
</organism>
<name>A0ABS7B3Q9_9ACTN</name>
<dbReference type="Gene3D" id="1.20.1290.10">
    <property type="entry name" value="AhpD-like"/>
    <property type="match status" value="1"/>
</dbReference>
<dbReference type="Proteomes" id="UP001519863">
    <property type="component" value="Unassembled WGS sequence"/>
</dbReference>
<accession>A0ABS7B3Q9</accession>
<feature type="compositionally biased region" description="Basic residues" evidence="1">
    <location>
        <begin position="12"/>
        <end position="22"/>
    </location>
</feature>
<protein>
    <recommendedName>
        <fullName evidence="4">Carboxymuconolactone decarboxylase-like domain-containing protein</fullName>
    </recommendedName>
</protein>
<comment type="caution">
    <text evidence="2">The sequence shown here is derived from an EMBL/GenBank/DDBJ whole genome shotgun (WGS) entry which is preliminary data.</text>
</comment>
<feature type="region of interest" description="Disordered" evidence="1">
    <location>
        <begin position="1"/>
        <end position="29"/>
    </location>
</feature>
<evidence type="ECO:0000313" key="3">
    <source>
        <dbReference type="Proteomes" id="UP001519863"/>
    </source>
</evidence>
<keyword evidence="3" id="KW-1185">Reference proteome</keyword>
<dbReference type="InterPro" id="IPR029032">
    <property type="entry name" value="AhpD-like"/>
</dbReference>
<evidence type="ECO:0000256" key="1">
    <source>
        <dbReference type="SAM" id="MobiDB-lite"/>
    </source>
</evidence>
<sequence>MASGWPDDGRRTGRRPPRRGRGRRPEPAVREQRIFQLTAWEESRLYTERERAALALTDAVTLLPHGVSDQVYAEASRHFEEPELARLIALILTANAWNRINVTCRTAPDDH</sequence>
<proteinExistence type="predicted"/>
<gene>
    <name evidence="2" type="ORF">KZ829_15030</name>
</gene>
<dbReference type="SUPFAM" id="SSF69118">
    <property type="entry name" value="AhpD-like"/>
    <property type="match status" value="1"/>
</dbReference>
<reference evidence="2 3" key="1">
    <citation type="journal article" date="2013" name="Antonie Van Leeuwenhoek">
        <title>Actinoplanes hulinensis sp. nov., a novel actinomycete isolated from soybean root (Glycine max (L.) Merr).</title>
        <authorList>
            <person name="Shen Y."/>
            <person name="Liu C."/>
            <person name="Wang X."/>
            <person name="Zhao J."/>
            <person name="Jia F."/>
            <person name="Zhang Y."/>
            <person name="Wang L."/>
            <person name="Yang D."/>
            <person name="Xiang W."/>
        </authorList>
    </citation>
    <scope>NUCLEOTIDE SEQUENCE [LARGE SCALE GENOMIC DNA]</scope>
    <source>
        <strain evidence="2 3">NEAU-M9</strain>
    </source>
</reference>
<dbReference type="EMBL" id="JAHXZI010000007">
    <property type="protein sequence ID" value="MBW6435054.1"/>
    <property type="molecule type" value="Genomic_DNA"/>
</dbReference>
<dbReference type="PANTHER" id="PTHR34846:SF10">
    <property type="entry name" value="CYTOPLASMIC PROTEIN"/>
    <property type="match status" value="1"/>
</dbReference>
<evidence type="ECO:0000313" key="2">
    <source>
        <dbReference type="EMBL" id="MBW6435054.1"/>
    </source>
</evidence>